<evidence type="ECO:0000313" key="2">
    <source>
        <dbReference type="RefSeq" id="XP_031415840.1"/>
    </source>
</evidence>
<protein>
    <submittedName>
        <fullName evidence="2">Uncharacterized protein LOC116218398</fullName>
    </submittedName>
</protein>
<evidence type="ECO:0000313" key="1">
    <source>
        <dbReference type="Proteomes" id="UP000515152"/>
    </source>
</evidence>
<proteinExistence type="predicted"/>
<dbReference type="Proteomes" id="UP000515152">
    <property type="component" value="Chromosome 22"/>
</dbReference>
<sequence>MISRLLQLLKEEDDLFARLQSLRARRRRRRQFMRRINPPTRKEGSFSPLVEARERDFDISGADAVDVPVVSVITSKKPQVVLLTKTMGSDYTPSLRSYISSASTPSMLSTECVSPALNAAQTVDSSHILPDSSWPTRRVGQLEIVKRRVNTEDGILKKLERIDLEKEVMEINEDTAFCAFVAHMLSKLSEEPRRAAQLRILQILHDARKNDLGSS</sequence>
<dbReference type="AlphaFoldDB" id="A0A6P8EVA4"/>
<dbReference type="KEGG" id="char:116218398"/>
<name>A0A6P8EVA4_CLUHA</name>
<dbReference type="GeneID" id="116218398"/>
<organism evidence="1 2">
    <name type="scientific">Clupea harengus</name>
    <name type="common">Atlantic herring</name>
    <dbReference type="NCBI Taxonomy" id="7950"/>
    <lineage>
        <taxon>Eukaryota</taxon>
        <taxon>Metazoa</taxon>
        <taxon>Chordata</taxon>
        <taxon>Craniata</taxon>
        <taxon>Vertebrata</taxon>
        <taxon>Euteleostomi</taxon>
        <taxon>Actinopterygii</taxon>
        <taxon>Neopterygii</taxon>
        <taxon>Teleostei</taxon>
        <taxon>Clupei</taxon>
        <taxon>Clupeiformes</taxon>
        <taxon>Clupeoidei</taxon>
        <taxon>Clupeidae</taxon>
        <taxon>Clupea</taxon>
    </lineage>
</organism>
<accession>A0A6P8EVA4</accession>
<gene>
    <name evidence="2" type="primary">LOC116218398</name>
</gene>
<keyword evidence="1" id="KW-1185">Reference proteome</keyword>
<dbReference type="RefSeq" id="XP_031415840.1">
    <property type="nucleotide sequence ID" value="XM_031559980.2"/>
</dbReference>
<reference evidence="2" key="1">
    <citation type="submission" date="2025-08" db="UniProtKB">
        <authorList>
            <consortium name="RefSeq"/>
        </authorList>
    </citation>
    <scope>IDENTIFICATION</scope>
</reference>